<reference evidence="6" key="1">
    <citation type="submission" date="2023-08" db="EMBL/GenBank/DDBJ databases">
        <authorList>
            <person name="Alioto T."/>
            <person name="Alioto T."/>
            <person name="Gomez Garrido J."/>
        </authorList>
    </citation>
    <scope>NUCLEOTIDE SEQUENCE</scope>
</reference>
<evidence type="ECO:0000259" key="5">
    <source>
        <dbReference type="Pfam" id="PF25332"/>
    </source>
</evidence>
<evidence type="ECO:0000256" key="1">
    <source>
        <dbReference type="ARBA" id="ARBA00008590"/>
    </source>
</evidence>
<feature type="compositionally biased region" description="Low complexity" evidence="3">
    <location>
        <begin position="689"/>
        <end position="702"/>
    </location>
</feature>
<comment type="similarity">
    <text evidence="1">Belongs to the PACS family.</text>
</comment>
<sequence length="879" mass="98110">MAERSGRLSFPGSGALNRPVPMNLFATWEIDGSSPNCIPRLCSLTLKKLVVMRELDKELISVVIAVKIQGSKRILRSHEIVLPPSGSVETDLALTFSLQYPHFLKREGNKLQIMLQRRKRYKNRTILGYKTLAVGSIDMAEVMQHPTEGGQVLPLCSNQKDMLGKVAEIWIFSLSSQPIDHEEAALQGGQKIKCSDNYSEEEYESFSSEQEASDDAVQGQDLEDDEYDVRKPKKQRRSIVRTPSITRQQNFKQRVVALLKRFRVSDEVLDSEQDPAEPPPEVEEEDLDLDSVEFENPSDSGPELDDDDSVLSTPKPKLKPYFEGLSLSSSQTEIGSIHSSRSHREPPSPIDPDKTKSGGAKFPDDSVSDNVSYEQPEAVTPTTELEMDNMDTFLERLPPSGKMTKTESLIISSNRQEPKLAGRRGRSTSLKERQASRPQNERANSLDNERSMDTRCHLQIPRKTVYDQLNHILVSDNQLPDSIILINTSDWQGQYLSDMLQNHHLPVVCTCTTADIQAAFNTIVSRIQRFCNCNSQTPIPIKIAVAGAQHYLSAVLRLFVDHLSHKTPDWLGYMRFLIIPLGAHPVSKYLGTIDYRYNSLFQDAAWRDLFHKPEAPVVAQESPDVVSRVTQYMVGANGAHQLPIAEAMLTYKQKSPDEDSCQKFIPFIGMVKVGIVEQTSATSGDSDDAAPLSSSLLSSTPPQVSPALKEASPTPPSSPSVNTSFSAYSSPGQAELMGLQVDYWVAPTERKKDLEKRDSSSKNTLKCNFRSLQVSRLPLGGAEPSPQPTMSMTVVTKEKNKKVMFLPKKSKDKEVESKSQVIEGISRLICTAKHQQTMLRVLIDGVEWNDVKFFQLAAQWSSHVKHFPIGIFGHSKGPY</sequence>
<evidence type="ECO:0000256" key="2">
    <source>
        <dbReference type="ARBA" id="ARBA00022553"/>
    </source>
</evidence>
<dbReference type="PANTHER" id="PTHR13280:SF15">
    <property type="entry name" value="PHOSPHOFURIN ACIDIC CLUSTER SORTING PROTEIN 2"/>
    <property type="match status" value="1"/>
</dbReference>
<protein>
    <submittedName>
        <fullName evidence="6">Phosphofurin acidic cluster sorting protein 2 isoform X2</fullName>
    </submittedName>
</protein>
<keyword evidence="2" id="KW-0597">Phosphoprotein</keyword>
<gene>
    <name evidence="6" type="ORF">XNOV1_A006578</name>
</gene>
<dbReference type="InterPro" id="IPR019381">
    <property type="entry name" value="PACS1/2_C"/>
</dbReference>
<dbReference type="Proteomes" id="UP001178508">
    <property type="component" value="Chromosome 15"/>
</dbReference>
<feature type="compositionally biased region" description="Basic and acidic residues" evidence="3">
    <location>
        <begin position="342"/>
        <end position="356"/>
    </location>
</feature>
<keyword evidence="7" id="KW-1185">Reference proteome</keyword>
<feature type="compositionally biased region" description="Polar residues" evidence="3">
    <location>
        <begin position="436"/>
        <end position="446"/>
    </location>
</feature>
<dbReference type="Pfam" id="PF10254">
    <property type="entry name" value="Pacs-1"/>
    <property type="match status" value="1"/>
</dbReference>
<name>A0AAV1GMW8_XYRNO</name>
<evidence type="ECO:0000313" key="7">
    <source>
        <dbReference type="Proteomes" id="UP001178508"/>
    </source>
</evidence>
<dbReference type="AlphaFoldDB" id="A0AAV1GMW8"/>
<feature type="domain" description="Phosphofurin acidic cluster sorting protein 1/2 C-terminal" evidence="4">
    <location>
        <begin position="465"/>
        <end position="875"/>
    </location>
</feature>
<feature type="region of interest" description="Disordered" evidence="3">
    <location>
        <begin position="681"/>
        <end position="726"/>
    </location>
</feature>
<evidence type="ECO:0000256" key="3">
    <source>
        <dbReference type="SAM" id="MobiDB-lite"/>
    </source>
</evidence>
<evidence type="ECO:0000259" key="4">
    <source>
        <dbReference type="Pfam" id="PF10254"/>
    </source>
</evidence>
<dbReference type="GO" id="GO:0044325">
    <property type="term" value="F:transmembrane transporter binding"/>
    <property type="evidence" value="ECO:0007669"/>
    <property type="project" value="TreeGrafter"/>
</dbReference>
<organism evidence="6 7">
    <name type="scientific">Xyrichtys novacula</name>
    <name type="common">Pearly razorfish</name>
    <name type="synonym">Hemipteronotus novacula</name>
    <dbReference type="NCBI Taxonomy" id="13765"/>
    <lineage>
        <taxon>Eukaryota</taxon>
        <taxon>Metazoa</taxon>
        <taxon>Chordata</taxon>
        <taxon>Craniata</taxon>
        <taxon>Vertebrata</taxon>
        <taxon>Euteleostomi</taxon>
        <taxon>Actinopterygii</taxon>
        <taxon>Neopterygii</taxon>
        <taxon>Teleostei</taxon>
        <taxon>Neoteleostei</taxon>
        <taxon>Acanthomorphata</taxon>
        <taxon>Eupercaria</taxon>
        <taxon>Labriformes</taxon>
        <taxon>Labridae</taxon>
        <taxon>Xyrichtys</taxon>
    </lineage>
</organism>
<dbReference type="EMBL" id="OY660878">
    <property type="protein sequence ID" value="CAJ1074803.1"/>
    <property type="molecule type" value="Genomic_DNA"/>
</dbReference>
<feature type="compositionally biased region" description="Acidic residues" evidence="3">
    <location>
        <begin position="267"/>
        <end position="293"/>
    </location>
</feature>
<feature type="domain" description="Phosphofurin acidic cluster sorting protein 1/2 N-terminal C2" evidence="5">
    <location>
        <begin position="20"/>
        <end position="179"/>
    </location>
</feature>
<dbReference type="Pfam" id="PF25332">
    <property type="entry name" value="C2_PACS_N"/>
    <property type="match status" value="1"/>
</dbReference>
<dbReference type="PANTHER" id="PTHR13280">
    <property type="entry name" value="PHOSPHOFURIN ACIDIC CLUSTER SORTING PROTEIN"/>
    <property type="match status" value="1"/>
</dbReference>
<feature type="region of interest" description="Disordered" evidence="3">
    <location>
        <begin position="267"/>
        <end position="452"/>
    </location>
</feature>
<dbReference type="GO" id="GO:0072659">
    <property type="term" value="P:protein localization to plasma membrane"/>
    <property type="evidence" value="ECO:0007669"/>
    <property type="project" value="TreeGrafter"/>
</dbReference>
<feature type="region of interest" description="Disordered" evidence="3">
    <location>
        <begin position="198"/>
        <end position="244"/>
    </location>
</feature>
<feature type="compositionally biased region" description="Polar residues" evidence="3">
    <location>
        <begin position="406"/>
        <end position="415"/>
    </location>
</feature>
<accession>A0AAV1GMW8</accession>
<proteinExistence type="inferred from homology"/>
<evidence type="ECO:0000313" key="6">
    <source>
        <dbReference type="EMBL" id="CAJ1074803.1"/>
    </source>
</evidence>
<dbReference type="InterPro" id="IPR057541">
    <property type="entry name" value="PACS1/2_N"/>
</dbReference>